<dbReference type="AlphaFoldDB" id="A0A1G7G4G4"/>
<accession>A0A1G7G4G4</accession>
<dbReference type="RefSeq" id="WP_149681162.1">
    <property type="nucleotide sequence ID" value="NZ_FNBI01000001.1"/>
</dbReference>
<feature type="transmembrane region" description="Helical" evidence="7">
    <location>
        <begin position="425"/>
        <end position="446"/>
    </location>
</feature>
<reference evidence="8 11" key="2">
    <citation type="submission" date="2019-12" db="EMBL/GenBank/DDBJ databases">
        <authorList>
            <person name="Zheng J."/>
        </authorList>
    </citation>
    <scope>NUCLEOTIDE SEQUENCE [LARGE SCALE GENOMIC DNA]</scope>
    <source>
        <strain evidence="8 11">DSM 27347</strain>
    </source>
</reference>
<dbReference type="EMBL" id="FNBI01000001">
    <property type="protein sequence ID" value="SDE83003.1"/>
    <property type="molecule type" value="Genomic_DNA"/>
</dbReference>
<evidence type="ECO:0000256" key="7">
    <source>
        <dbReference type="SAM" id="Phobius"/>
    </source>
</evidence>
<evidence type="ECO:0000313" key="10">
    <source>
        <dbReference type="Proteomes" id="UP000323502"/>
    </source>
</evidence>
<organism evidence="9 10">
    <name type="scientific">Sphingomonas carotinifaciens</name>
    <dbReference type="NCBI Taxonomy" id="1166323"/>
    <lineage>
        <taxon>Bacteria</taxon>
        <taxon>Pseudomonadati</taxon>
        <taxon>Pseudomonadota</taxon>
        <taxon>Alphaproteobacteria</taxon>
        <taxon>Sphingomonadales</taxon>
        <taxon>Sphingomonadaceae</taxon>
        <taxon>Sphingomonas</taxon>
    </lineage>
</organism>
<evidence type="ECO:0000313" key="11">
    <source>
        <dbReference type="Proteomes" id="UP000436801"/>
    </source>
</evidence>
<dbReference type="EMBL" id="WSUT01000005">
    <property type="protein sequence ID" value="MWC42697.1"/>
    <property type="molecule type" value="Genomic_DNA"/>
</dbReference>
<evidence type="ECO:0000313" key="8">
    <source>
        <dbReference type="EMBL" id="MWC42697.1"/>
    </source>
</evidence>
<evidence type="ECO:0000256" key="1">
    <source>
        <dbReference type="ARBA" id="ARBA00004651"/>
    </source>
</evidence>
<dbReference type="Proteomes" id="UP000323502">
    <property type="component" value="Unassembled WGS sequence"/>
</dbReference>
<keyword evidence="6 7" id="KW-0472">Membrane</keyword>
<protein>
    <submittedName>
        <fullName evidence="9">Membrane protein involved in the export of O-antigen and teichoic acid</fullName>
    </submittedName>
    <submittedName>
        <fullName evidence="8">Oligosaccharide flippase family protein</fullName>
    </submittedName>
</protein>
<evidence type="ECO:0000313" key="9">
    <source>
        <dbReference type="EMBL" id="SDE83003.1"/>
    </source>
</evidence>
<evidence type="ECO:0000256" key="4">
    <source>
        <dbReference type="ARBA" id="ARBA00022692"/>
    </source>
</evidence>
<feature type="transmembrane region" description="Helical" evidence="7">
    <location>
        <begin position="55"/>
        <end position="80"/>
    </location>
</feature>
<feature type="transmembrane region" description="Helical" evidence="7">
    <location>
        <begin position="305"/>
        <end position="324"/>
    </location>
</feature>
<dbReference type="PANTHER" id="PTHR30250:SF10">
    <property type="entry name" value="LIPOPOLYSACCHARIDE BIOSYNTHESIS PROTEIN WZXC"/>
    <property type="match status" value="1"/>
</dbReference>
<comment type="similarity">
    <text evidence="2">Belongs to the polysaccharide synthase family.</text>
</comment>
<feature type="transmembrane region" description="Helical" evidence="7">
    <location>
        <begin position="100"/>
        <end position="119"/>
    </location>
</feature>
<dbReference type="PANTHER" id="PTHR30250">
    <property type="entry name" value="PST FAMILY PREDICTED COLANIC ACID TRANSPORTER"/>
    <property type="match status" value="1"/>
</dbReference>
<sequence length="497" mass="53225">MASDGASQGSARFDATLRKRSRSSISWTVTRFLSDQVFSFIVFVALARLLSRADIGAFSVMAFTAEAFRIVATAGLVQTIARRGDLSPGFLDTIYRSQQAFSFASAVTIALLARPIAAWMDAPGIALPLAVMSLVLPISSFGGTHMALRLREFGHRTTAIRSVIGGLLGGGCAIVAALMGAGLWALVIQRLVTEIVGVVLARTSYDWKPGWAFEWPELRANLALNGSLIYVQLVFLATVRVQEMAIGAGIGLAAVGIYRTAWRTVELIGRGAIQPFTQVAVQTLSRVKDDPVELRRAYQWMIGQASALSFPALVGFGSLAPLAVPTVFGDKWVEAGQLAQIFAFMALPFTLNFFASPSLSALGQSRSLIWLSTTQLVLGLVLTLMALPFGLFAVAVSYVVRAYLTVPLQVWLLARASGIRPAHSIRAIAAPLAASTIMGLLLAIVMRMTAGLLHGWAALLFLTALGALVYAAVLIGLSPLWRGRLQSTVHRLRKGRA</sequence>
<dbReference type="OrthoDB" id="7605542at2"/>
<feature type="transmembrane region" description="Helical" evidence="7">
    <location>
        <begin position="245"/>
        <end position="262"/>
    </location>
</feature>
<evidence type="ECO:0000256" key="3">
    <source>
        <dbReference type="ARBA" id="ARBA00022475"/>
    </source>
</evidence>
<feature type="transmembrane region" description="Helical" evidence="7">
    <location>
        <begin position="458"/>
        <end position="481"/>
    </location>
</feature>
<feature type="transmembrane region" description="Helical" evidence="7">
    <location>
        <begin position="28"/>
        <end position="49"/>
    </location>
</feature>
<keyword evidence="3" id="KW-1003">Cell membrane</keyword>
<keyword evidence="4 7" id="KW-0812">Transmembrane</keyword>
<feature type="transmembrane region" description="Helical" evidence="7">
    <location>
        <begin position="367"/>
        <end position="386"/>
    </location>
</feature>
<dbReference type="Pfam" id="PF13440">
    <property type="entry name" value="Polysacc_synt_3"/>
    <property type="match status" value="1"/>
</dbReference>
<feature type="transmembrane region" description="Helical" evidence="7">
    <location>
        <begin position="125"/>
        <end position="147"/>
    </location>
</feature>
<evidence type="ECO:0000256" key="6">
    <source>
        <dbReference type="ARBA" id="ARBA00023136"/>
    </source>
</evidence>
<dbReference type="InterPro" id="IPR050833">
    <property type="entry name" value="Poly_Biosynth_Transport"/>
</dbReference>
<feature type="transmembrane region" description="Helical" evidence="7">
    <location>
        <begin position="392"/>
        <end position="413"/>
    </location>
</feature>
<keyword evidence="10" id="KW-1185">Reference proteome</keyword>
<comment type="subcellular location">
    <subcellularLocation>
        <location evidence="1">Cell membrane</location>
        <topology evidence="1">Multi-pass membrane protein</topology>
    </subcellularLocation>
</comment>
<reference evidence="9 10" key="1">
    <citation type="submission" date="2016-10" db="EMBL/GenBank/DDBJ databases">
        <authorList>
            <person name="Varghese N."/>
            <person name="Submissions S."/>
        </authorList>
    </citation>
    <scope>NUCLEOTIDE SEQUENCE [LARGE SCALE GENOMIC DNA]</scope>
    <source>
        <strain evidence="9 10">S7-754</strain>
    </source>
</reference>
<dbReference type="Proteomes" id="UP000436801">
    <property type="component" value="Unassembled WGS sequence"/>
</dbReference>
<evidence type="ECO:0000256" key="5">
    <source>
        <dbReference type="ARBA" id="ARBA00022989"/>
    </source>
</evidence>
<proteinExistence type="inferred from homology"/>
<name>A0A1G7G4G4_9SPHN</name>
<dbReference type="GO" id="GO:0005886">
    <property type="term" value="C:plasma membrane"/>
    <property type="evidence" value="ECO:0007669"/>
    <property type="project" value="UniProtKB-SubCell"/>
</dbReference>
<feature type="transmembrane region" description="Helical" evidence="7">
    <location>
        <begin position="159"/>
        <end position="177"/>
    </location>
</feature>
<feature type="transmembrane region" description="Helical" evidence="7">
    <location>
        <begin position="336"/>
        <end position="355"/>
    </location>
</feature>
<keyword evidence="5 7" id="KW-1133">Transmembrane helix</keyword>
<evidence type="ECO:0000256" key="2">
    <source>
        <dbReference type="ARBA" id="ARBA00007430"/>
    </source>
</evidence>
<gene>
    <name evidence="8" type="ORF">GQR91_03370</name>
    <name evidence="9" type="ORF">SAMN05216557_101699</name>
</gene>